<dbReference type="GO" id="GO:0003697">
    <property type="term" value="F:single-stranded DNA binding"/>
    <property type="evidence" value="ECO:0007669"/>
    <property type="project" value="InterPro"/>
</dbReference>
<dbReference type="Pfam" id="PF08423">
    <property type="entry name" value="Rad51"/>
    <property type="match status" value="1"/>
</dbReference>
<dbReference type="AlphaFoldDB" id="A0A1D1V3S4"/>
<dbReference type="GO" id="GO:0070192">
    <property type="term" value="P:chromosome organization involved in meiotic cell cycle"/>
    <property type="evidence" value="ECO:0007669"/>
    <property type="project" value="TreeGrafter"/>
</dbReference>
<dbReference type="SUPFAM" id="SSF47794">
    <property type="entry name" value="Rad51 N-terminal domain-like"/>
    <property type="match status" value="1"/>
</dbReference>
<dbReference type="EMBL" id="BDGG01000002">
    <property type="protein sequence ID" value="GAU93108.1"/>
    <property type="molecule type" value="Genomic_DNA"/>
</dbReference>
<proteinExistence type="inferred from homology"/>
<dbReference type="SUPFAM" id="SSF52540">
    <property type="entry name" value="P-loop containing nucleoside triphosphate hydrolases"/>
    <property type="match status" value="1"/>
</dbReference>
<evidence type="ECO:0000313" key="11">
    <source>
        <dbReference type="EMBL" id="GAU93108.1"/>
    </source>
</evidence>
<dbReference type="GO" id="GO:1990426">
    <property type="term" value="P:mitotic recombination-dependent replication fork processing"/>
    <property type="evidence" value="ECO:0007669"/>
    <property type="project" value="InterPro"/>
</dbReference>
<feature type="compositionally biased region" description="Basic and acidic residues" evidence="8">
    <location>
        <begin position="9"/>
        <end position="18"/>
    </location>
</feature>
<evidence type="ECO:0000256" key="7">
    <source>
        <dbReference type="RuleBase" id="RU364139"/>
    </source>
</evidence>
<dbReference type="CDD" id="cd19513">
    <property type="entry name" value="Rad51"/>
    <property type="match status" value="1"/>
</dbReference>
<dbReference type="OrthoDB" id="10251254at2759"/>
<dbReference type="GO" id="GO:0003690">
    <property type="term" value="F:double-stranded DNA binding"/>
    <property type="evidence" value="ECO:0007669"/>
    <property type="project" value="InterPro"/>
</dbReference>
<evidence type="ECO:0000256" key="4">
    <source>
        <dbReference type="ARBA" id="ARBA00022840"/>
    </source>
</evidence>
<dbReference type="PANTHER" id="PTHR22942:SF39">
    <property type="entry name" value="DNA REPAIR PROTEIN RAD51 HOMOLOG 1"/>
    <property type="match status" value="1"/>
</dbReference>
<name>A0A1D1V3S4_RAMVA</name>
<evidence type="ECO:0000256" key="1">
    <source>
        <dbReference type="ARBA" id="ARBA00004123"/>
    </source>
</evidence>
<evidence type="ECO:0000256" key="8">
    <source>
        <dbReference type="SAM" id="MobiDB-lite"/>
    </source>
</evidence>
<dbReference type="PIRSF" id="PIRSF005856">
    <property type="entry name" value="Rad51"/>
    <property type="match status" value="1"/>
</dbReference>
<dbReference type="GO" id="GO:0005524">
    <property type="term" value="F:ATP binding"/>
    <property type="evidence" value="ECO:0007669"/>
    <property type="project" value="UniProtKB-KW"/>
</dbReference>
<keyword evidence="12" id="KW-1185">Reference proteome</keyword>
<dbReference type="GO" id="GO:0000150">
    <property type="term" value="F:DNA strand exchange activity"/>
    <property type="evidence" value="ECO:0007669"/>
    <property type="project" value="InterPro"/>
</dbReference>
<keyword evidence="7" id="KW-0234">DNA repair</keyword>
<evidence type="ECO:0000256" key="2">
    <source>
        <dbReference type="ARBA" id="ARBA00007095"/>
    </source>
</evidence>
<evidence type="ECO:0000256" key="3">
    <source>
        <dbReference type="ARBA" id="ARBA00022741"/>
    </source>
</evidence>
<evidence type="ECO:0000259" key="9">
    <source>
        <dbReference type="PROSITE" id="PS50162"/>
    </source>
</evidence>
<protein>
    <recommendedName>
        <fullName evidence="7">DNA repair protein RAD51 homolog</fullName>
    </recommendedName>
</protein>
<dbReference type="GO" id="GO:0000794">
    <property type="term" value="C:condensed nuclear chromosome"/>
    <property type="evidence" value="ECO:0007669"/>
    <property type="project" value="TreeGrafter"/>
</dbReference>
<keyword evidence="7" id="KW-0227">DNA damage</keyword>
<comment type="similarity">
    <text evidence="2 7">Belongs to the RecA family. RAD51 subfamily.</text>
</comment>
<keyword evidence="5 7" id="KW-0539">Nucleus</keyword>
<sequence length="360" mass="39920">MSRAAQKQKQKEKEKATEEVQEVEVVQEDENDRGTQPMSKIKGVAKLTGNDIRNLEEAGFYTVEAVAYAPLRTIVKVAGFGETKAKRLWDEAKKLVPMGFCSATELHAKRAELVQISTGSKELDRLLQGGIETGSITEMFGEFRTGKTQLCHTLAVTCQLPIDLNGGEGRCMYIDTEGTFRPERLVAIAERYGMQGNDVLDNVAYARAYNTDHQLQLLVQAASMMIESRYSLLVVDSATALYRTDYSGRGELAERQQHLAKFLRMLLRLADEFGVAVVITNQVVANVDSTAFSEPRKPIGGNIIAHASTTRLYMKKGKGDNRICKIYDSPCLPESEAMFSINDSGIQDAKESSKEDKDKD</sequence>
<feature type="compositionally biased region" description="Acidic residues" evidence="8">
    <location>
        <begin position="19"/>
        <end position="31"/>
    </location>
</feature>
<dbReference type="InterPro" id="IPR020588">
    <property type="entry name" value="RecA_ATP-bd"/>
</dbReference>
<dbReference type="GO" id="GO:0000730">
    <property type="term" value="P:DNA recombinase assembly"/>
    <property type="evidence" value="ECO:0007669"/>
    <property type="project" value="TreeGrafter"/>
</dbReference>
<dbReference type="InterPro" id="IPR010995">
    <property type="entry name" value="DNA_repair_Rad51/TF_NusA_a-hlx"/>
</dbReference>
<feature type="domain" description="RecA family profile 1" evidence="9">
    <location>
        <begin position="112"/>
        <end position="283"/>
    </location>
</feature>
<dbReference type="InterPro" id="IPR003593">
    <property type="entry name" value="AAA+_ATPase"/>
</dbReference>
<evidence type="ECO:0000313" key="12">
    <source>
        <dbReference type="Proteomes" id="UP000186922"/>
    </source>
</evidence>
<dbReference type="GO" id="GO:0007131">
    <property type="term" value="P:reciprocal meiotic recombination"/>
    <property type="evidence" value="ECO:0007669"/>
    <property type="project" value="TreeGrafter"/>
</dbReference>
<gene>
    <name evidence="11" type="primary">RvY_05095-1</name>
    <name evidence="11" type="synonym">RvY_05095.1</name>
    <name evidence="11" type="ORF">RvY_05095</name>
</gene>
<dbReference type="PROSITE" id="PS50162">
    <property type="entry name" value="RECA_2"/>
    <property type="match status" value="1"/>
</dbReference>
<keyword evidence="3 6" id="KW-0547">Nucleotide-binding</keyword>
<feature type="region of interest" description="Disordered" evidence="8">
    <location>
        <begin position="1"/>
        <end position="37"/>
    </location>
</feature>
<comment type="function">
    <text evidence="7">Binds to single and double-stranded DNA and exhibits DNA-dependent ATPase activity. Underwinds duplex DNA.</text>
</comment>
<dbReference type="InterPro" id="IPR011941">
    <property type="entry name" value="DNA_recomb/repair_Rad51"/>
</dbReference>
<comment type="subcellular location">
    <subcellularLocation>
        <location evidence="1 7">Nucleus</location>
    </subcellularLocation>
</comment>
<dbReference type="NCBIfam" id="NF003301">
    <property type="entry name" value="PRK04301.1"/>
    <property type="match status" value="1"/>
</dbReference>
<dbReference type="FunFam" id="3.40.50.300:FF:000092">
    <property type="entry name" value="DNA repair protein Rad51 homolog"/>
    <property type="match status" value="1"/>
</dbReference>
<evidence type="ECO:0000256" key="6">
    <source>
        <dbReference type="RuleBase" id="RU003422"/>
    </source>
</evidence>
<keyword evidence="7" id="KW-0238">DNA-binding</keyword>
<evidence type="ECO:0000256" key="5">
    <source>
        <dbReference type="ARBA" id="ARBA00023242"/>
    </source>
</evidence>
<keyword evidence="7" id="KW-0233">DNA recombination</keyword>
<dbReference type="GO" id="GO:0042148">
    <property type="term" value="P:DNA strand invasion"/>
    <property type="evidence" value="ECO:0007669"/>
    <property type="project" value="TreeGrafter"/>
</dbReference>
<dbReference type="Gene3D" id="1.10.150.20">
    <property type="entry name" value="5' to 3' exonuclease, C-terminal subdomain"/>
    <property type="match status" value="1"/>
</dbReference>
<dbReference type="NCBIfam" id="TIGR02239">
    <property type="entry name" value="recomb_RAD51"/>
    <property type="match status" value="1"/>
</dbReference>
<dbReference type="PROSITE" id="PS50163">
    <property type="entry name" value="RECA_3"/>
    <property type="match status" value="1"/>
</dbReference>
<dbReference type="Pfam" id="PF14520">
    <property type="entry name" value="HHH_5"/>
    <property type="match status" value="1"/>
</dbReference>
<organism evidence="11 12">
    <name type="scientific">Ramazzottius varieornatus</name>
    <name type="common">Water bear</name>
    <name type="synonym">Tardigrade</name>
    <dbReference type="NCBI Taxonomy" id="947166"/>
    <lineage>
        <taxon>Eukaryota</taxon>
        <taxon>Metazoa</taxon>
        <taxon>Ecdysozoa</taxon>
        <taxon>Tardigrada</taxon>
        <taxon>Eutardigrada</taxon>
        <taxon>Parachela</taxon>
        <taxon>Hypsibioidea</taxon>
        <taxon>Ramazzottiidae</taxon>
        <taxon>Ramazzottius</taxon>
    </lineage>
</organism>
<comment type="caution">
    <text evidence="11">The sequence shown here is derived from an EMBL/GenBank/DDBJ whole genome shotgun (WGS) entry which is preliminary data.</text>
</comment>
<dbReference type="GO" id="GO:0006312">
    <property type="term" value="P:mitotic recombination"/>
    <property type="evidence" value="ECO:0007669"/>
    <property type="project" value="TreeGrafter"/>
</dbReference>
<dbReference type="InterPro" id="IPR016467">
    <property type="entry name" value="DNA_recomb/repair_RecA-like"/>
</dbReference>
<evidence type="ECO:0000259" key="10">
    <source>
        <dbReference type="PROSITE" id="PS50163"/>
    </source>
</evidence>
<dbReference type="Gene3D" id="3.40.50.300">
    <property type="entry name" value="P-loop containing nucleotide triphosphate hydrolases"/>
    <property type="match status" value="1"/>
</dbReference>
<reference evidence="11 12" key="1">
    <citation type="journal article" date="2016" name="Nat. Commun.">
        <title>Extremotolerant tardigrade genome and improved radiotolerance of human cultured cells by tardigrade-unique protein.</title>
        <authorList>
            <person name="Hashimoto T."/>
            <person name="Horikawa D.D."/>
            <person name="Saito Y."/>
            <person name="Kuwahara H."/>
            <person name="Kozuka-Hata H."/>
            <person name="Shin-I T."/>
            <person name="Minakuchi Y."/>
            <person name="Ohishi K."/>
            <person name="Motoyama A."/>
            <person name="Aizu T."/>
            <person name="Enomoto A."/>
            <person name="Kondo K."/>
            <person name="Tanaka S."/>
            <person name="Hara Y."/>
            <person name="Koshikawa S."/>
            <person name="Sagara H."/>
            <person name="Miura T."/>
            <person name="Yokobori S."/>
            <person name="Miyagawa K."/>
            <person name="Suzuki Y."/>
            <person name="Kubo T."/>
            <person name="Oyama M."/>
            <person name="Kohara Y."/>
            <person name="Fujiyama A."/>
            <person name="Arakawa K."/>
            <person name="Katayama T."/>
            <person name="Toyoda A."/>
            <person name="Kunieda T."/>
        </authorList>
    </citation>
    <scope>NUCLEOTIDE SEQUENCE [LARGE SCALE GENOMIC DNA]</scope>
    <source>
        <strain evidence="11 12">YOKOZUNA-1</strain>
    </source>
</reference>
<dbReference type="SMART" id="SM00382">
    <property type="entry name" value="AAA"/>
    <property type="match status" value="1"/>
</dbReference>
<accession>A0A1D1V3S4</accession>
<dbReference type="InterPro" id="IPR013632">
    <property type="entry name" value="Rad51_C"/>
</dbReference>
<feature type="domain" description="RecA family profile 2" evidence="10">
    <location>
        <begin position="289"/>
        <end position="351"/>
    </location>
</feature>
<dbReference type="InterPro" id="IPR027417">
    <property type="entry name" value="P-loop_NTPase"/>
</dbReference>
<dbReference type="SMR" id="A0A1D1V3S4"/>
<keyword evidence="4 6" id="KW-0067">ATP-binding</keyword>
<dbReference type="InterPro" id="IPR020587">
    <property type="entry name" value="RecA_monomer-monomer_interface"/>
</dbReference>
<dbReference type="GO" id="GO:0140664">
    <property type="term" value="F:ATP-dependent DNA damage sensor activity"/>
    <property type="evidence" value="ECO:0007669"/>
    <property type="project" value="InterPro"/>
</dbReference>
<dbReference type="PANTHER" id="PTHR22942">
    <property type="entry name" value="RECA/RAD51/RADA DNA STRAND-PAIRING FAMILY MEMBER"/>
    <property type="match status" value="1"/>
</dbReference>
<dbReference type="Proteomes" id="UP000186922">
    <property type="component" value="Unassembled WGS sequence"/>
</dbReference>
<dbReference type="STRING" id="947166.A0A1D1V3S4"/>